<comment type="pathway">
    <text evidence="2">Amino-acid degradation; L-valine degradation.</text>
</comment>
<comment type="similarity">
    <text evidence="3 11">Belongs to the acyl-CoA dehydrogenase family.</text>
</comment>
<name>A0AAX4P9C1_9CHLO</name>
<feature type="domain" description="Acyl-CoA dehydrogenase/oxidase N-terminal" evidence="14">
    <location>
        <begin position="56"/>
        <end position="99"/>
    </location>
</feature>
<feature type="domain" description="Acyl-CoA dehydrogenase/oxidase C-terminal" evidence="12">
    <location>
        <begin position="263"/>
        <end position="412"/>
    </location>
</feature>
<dbReference type="InterPro" id="IPR036250">
    <property type="entry name" value="AcylCo_DH-like_C"/>
</dbReference>
<dbReference type="InterPro" id="IPR006089">
    <property type="entry name" value="Acyl-CoA_DH_CS"/>
</dbReference>
<dbReference type="GO" id="GO:0050660">
    <property type="term" value="F:flavin adenine dinucleotide binding"/>
    <property type="evidence" value="ECO:0007669"/>
    <property type="project" value="InterPro"/>
</dbReference>
<comment type="catalytic activity">
    <reaction evidence="8">
        <text>(2S)-2-methylbutanoyl-CoA + oxidized [electron-transfer flavoprotein] + H(+) = (2E)-2-methylbut-2-enoyl-CoA + reduced [electron-transfer flavoprotein]</text>
        <dbReference type="Rhea" id="RHEA:48256"/>
        <dbReference type="Rhea" id="RHEA-COMP:10685"/>
        <dbReference type="Rhea" id="RHEA-COMP:10686"/>
        <dbReference type="ChEBI" id="CHEBI:15378"/>
        <dbReference type="ChEBI" id="CHEBI:57337"/>
        <dbReference type="ChEBI" id="CHEBI:57692"/>
        <dbReference type="ChEBI" id="CHEBI:58307"/>
        <dbReference type="ChEBI" id="CHEBI:88166"/>
    </reaction>
    <physiologicalReaction direction="left-to-right" evidence="8">
        <dbReference type="Rhea" id="RHEA:48257"/>
    </physiologicalReaction>
</comment>
<dbReference type="GO" id="GO:0009083">
    <property type="term" value="P:branched-chain amino acid catabolic process"/>
    <property type="evidence" value="ECO:0007669"/>
    <property type="project" value="UniProtKB-KW"/>
</dbReference>
<sequence length="417" mass="45522">MTFRRLAAEGARIRPLLSSRLLGASLRSSSAPVSQTEGLVHRPFSTNQCHETFGLTEMQAEFREMARSFAMNELAPHSAEWDETKHFPVDTLKKAAELGEDAAVIFEALAYGDISFTAYLTIHNMNCFVLDKFGSEDQKQRYLQRMTTMELLSSYCLTEPNSGSDAAALQTTATRREDGSYVLNGAKAFISGAGTSDVYVVMARTDPNVDKARGISCFLVEKGQEGVSFGKPEVKLGWNSQPTCVVQLDDVVVGEENRVGEEGQGFGIAMAGLDGGRINIATCSVGGAAFALDSTREYVSGRSQFNKPLSAFQNTQFKLADCATSLAASRLMVRRAARALDAGVASATAECAMAKRFATDSCFDIANACLQLHGGYGYLRDYPVERVMRDLRVHSILEGTNEIMRVIIAREMQREKI</sequence>
<evidence type="ECO:0000259" key="12">
    <source>
        <dbReference type="Pfam" id="PF00441"/>
    </source>
</evidence>
<evidence type="ECO:0000259" key="13">
    <source>
        <dbReference type="Pfam" id="PF02770"/>
    </source>
</evidence>
<evidence type="ECO:0000256" key="4">
    <source>
        <dbReference type="ARBA" id="ARBA00022456"/>
    </source>
</evidence>
<evidence type="ECO:0000256" key="7">
    <source>
        <dbReference type="ARBA" id="ARBA00023002"/>
    </source>
</evidence>
<dbReference type="AlphaFoldDB" id="A0AAX4P9C1"/>
<accession>A0AAX4P9C1</accession>
<dbReference type="PANTHER" id="PTHR43831">
    <property type="entry name" value="ISOBUTYRYL-COA DEHYDROGENASE"/>
    <property type="match status" value="1"/>
</dbReference>
<dbReference type="PANTHER" id="PTHR43831:SF1">
    <property type="entry name" value="ISOBUTYRYL-COA DEHYDROGENASE, MITOCHONDRIAL"/>
    <property type="match status" value="1"/>
</dbReference>
<evidence type="ECO:0000256" key="6">
    <source>
        <dbReference type="ARBA" id="ARBA00022827"/>
    </source>
</evidence>
<dbReference type="FunFam" id="1.20.140.10:FF:000001">
    <property type="entry name" value="Acyl-CoA dehydrogenase"/>
    <property type="match status" value="1"/>
</dbReference>
<dbReference type="PROSITE" id="PS00072">
    <property type="entry name" value="ACYL_COA_DH_1"/>
    <property type="match status" value="1"/>
</dbReference>
<keyword evidence="7 11" id="KW-0560">Oxidoreductase</keyword>
<protein>
    <recommendedName>
        <fullName evidence="10">Isobutyryl-CoA dehydrogenase, mitochondrial</fullName>
    </recommendedName>
</protein>
<keyword evidence="4" id="KW-0101">Branched-chain amino acid catabolism</keyword>
<gene>
    <name evidence="15" type="ORF">HKI87_05g39760</name>
</gene>
<dbReference type="Pfam" id="PF02770">
    <property type="entry name" value="Acyl-CoA_dh_M"/>
    <property type="match status" value="1"/>
</dbReference>
<dbReference type="Pfam" id="PF02771">
    <property type="entry name" value="Acyl-CoA_dh_N"/>
    <property type="match status" value="2"/>
</dbReference>
<dbReference type="InterPro" id="IPR006091">
    <property type="entry name" value="Acyl-CoA_Oxase/DH_mid-dom"/>
</dbReference>
<evidence type="ECO:0000256" key="2">
    <source>
        <dbReference type="ARBA" id="ARBA00005109"/>
    </source>
</evidence>
<dbReference type="Gene3D" id="2.40.110.10">
    <property type="entry name" value="Butyryl-CoA Dehydrogenase, subunit A, domain 2"/>
    <property type="match status" value="1"/>
</dbReference>
<dbReference type="PROSITE" id="PS00073">
    <property type="entry name" value="ACYL_COA_DH_2"/>
    <property type="match status" value="1"/>
</dbReference>
<dbReference type="SUPFAM" id="SSF47203">
    <property type="entry name" value="Acyl-CoA dehydrogenase C-terminal domain-like"/>
    <property type="match status" value="1"/>
</dbReference>
<evidence type="ECO:0000259" key="14">
    <source>
        <dbReference type="Pfam" id="PF02771"/>
    </source>
</evidence>
<dbReference type="GO" id="GO:0005739">
    <property type="term" value="C:mitochondrion"/>
    <property type="evidence" value="ECO:0007669"/>
    <property type="project" value="TreeGrafter"/>
</dbReference>
<dbReference type="FunFam" id="2.40.110.10:FF:000001">
    <property type="entry name" value="Acyl-CoA dehydrogenase, mitochondrial"/>
    <property type="match status" value="1"/>
</dbReference>
<dbReference type="InterPro" id="IPR009075">
    <property type="entry name" value="AcylCo_DH/oxidase_C"/>
</dbReference>
<comment type="catalytic activity">
    <reaction evidence="9">
        <text>propanoyl-CoA + oxidized [electron-transfer flavoprotein] + H(+) = acryloyl-CoA + reduced [electron-transfer flavoprotein]</text>
        <dbReference type="Rhea" id="RHEA:31287"/>
        <dbReference type="Rhea" id="RHEA-COMP:10685"/>
        <dbReference type="Rhea" id="RHEA-COMP:10686"/>
        <dbReference type="ChEBI" id="CHEBI:15378"/>
        <dbReference type="ChEBI" id="CHEBI:57367"/>
        <dbReference type="ChEBI" id="CHEBI:57392"/>
        <dbReference type="ChEBI" id="CHEBI:57692"/>
        <dbReference type="ChEBI" id="CHEBI:58307"/>
    </reaction>
    <physiologicalReaction direction="left-to-right" evidence="9">
        <dbReference type="Rhea" id="RHEA:31288"/>
    </physiologicalReaction>
</comment>
<dbReference type="Proteomes" id="UP001472866">
    <property type="component" value="Chromosome 05"/>
</dbReference>
<evidence type="ECO:0000256" key="3">
    <source>
        <dbReference type="ARBA" id="ARBA00009347"/>
    </source>
</evidence>
<proteinExistence type="inferred from homology"/>
<dbReference type="EMBL" id="CP151505">
    <property type="protein sequence ID" value="WZN62439.1"/>
    <property type="molecule type" value="Genomic_DNA"/>
</dbReference>
<evidence type="ECO:0000256" key="10">
    <source>
        <dbReference type="ARBA" id="ARBA00071686"/>
    </source>
</evidence>
<feature type="domain" description="Acyl-CoA oxidase/dehydrogenase middle" evidence="13">
    <location>
        <begin position="155"/>
        <end position="251"/>
    </location>
</feature>
<dbReference type="Pfam" id="PF00441">
    <property type="entry name" value="Acyl-CoA_dh_1"/>
    <property type="match status" value="1"/>
</dbReference>
<feature type="domain" description="Acyl-CoA dehydrogenase/oxidase N-terminal" evidence="14">
    <location>
        <begin position="102"/>
        <end position="150"/>
    </location>
</feature>
<evidence type="ECO:0000256" key="1">
    <source>
        <dbReference type="ARBA" id="ARBA00001974"/>
    </source>
</evidence>
<dbReference type="GO" id="GO:0003995">
    <property type="term" value="F:acyl-CoA dehydrogenase activity"/>
    <property type="evidence" value="ECO:0007669"/>
    <property type="project" value="InterPro"/>
</dbReference>
<keyword evidence="6 11" id="KW-0274">FAD</keyword>
<reference evidence="15 16" key="1">
    <citation type="submission" date="2024-03" db="EMBL/GenBank/DDBJ databases">
        <title>Complete genome sequence of the green alga Chloropicon roscoffensis RCC1871.</title>
        <authorList>
            <person name="Lemieux C."/>
            <person name="Pombert J.-F."/>
            <person name="Otis C."/>
            <person name="Turmel M."/>
        </authorList>
    </citation>
    <scope>NUCLEOTIDE SEQUENCE [LARGE SCALE GENOMIC DNA]</scope>
    <source>
        <strain evidence="15 16">RCC1871</strain>
    </source>
</reference>
<keyword evidence="5 11" id="KW-0285">Flavoprotein</keyword>
<comment type="cofactor">
    <cofactor evidence="1 11">
        <name>FAD</name>
        <dbReference type="ChEBI" id="CHEBI:57692"/>
    </cofactor>
</comment>
<organism evidence="15 16">
    <name type="scientific">Chloropicon roscoffensis</name>
    <dbReference type="NCBI Taxonomy" id="1461544"/>
    <lineage>
        <taxon>Eukaryota</taxon>
        <taxon>Viridiplantae</taxon>
        <taxon>Chlorophyta</taxon>
        <taxon>Chloropicophyceae</taxon>
        <taxon>Chloropicales</taxon>
        <taxon>Chloropicaceae</taxon>
        <taxon>Chloropicon</taxon>
    </lineage>
</organism>
<dbReference type="InterPro" id="IPR013786">
    <property type="entry name" value="AcylCoA_DH/ox_N"/>
</dbReference>
<dbReference type="Gene3D" id="1.10.540.10">
    <property type="entry name" value="Acyl-CoA dehydrogenase/oxidase, N-terminal domain"/>
    <property type="match status" value="2"/>
</dbReference>
<evidence type="ECO:0000256" key="9">
    <source>
        <dbReference type="ARBA" id="ARBA00050268"/>
    </source>
</evidence>
<dbReference type="SUPFAM" id="SSF56645">
    <property type="entry name" value="Acyl-CoA dehydrogenase NM domain-like"/>
    <property type="match status" value="1"/>
</dbReference>
<dbReference type="InterPro" id="IPR037069">
    <property type="entry name" value="AcylCoA_DH/ox_N_sf"/>
</dbReference>
<evidence type="ECO:0000256" key="5">
    <source>
        <dbReference type="ARBA" id="ARBA00022630"/>
    </source>
</evidence>
<evidence type="ECO:0000313" key="16">
    <source>
        <dbReference type="Proteomes" id="UP001472866"/>
    </source>
</evidence>
<dbReference type="Gene3D" id="1.20.140.10">
    <property type="entry name" value="Butyryl-CoA Dehydrogenase, subunit A, domain 3"/>
    <property type="match status" value="1"/>
</dbReference>
<dbReference type="InterPro" id="IPR046373">
    <property type="entry name" value="Acyl-CoA_Oxase/DH_mid-dom_sf"/>
</dbReference>
<evidence type="ECO:0000313" key="15">
    <source>
        <dbReference type="EMBL" id="WZN62439.1"/>
    </source>
</evidence>
<evidence type="ECO:0000256" key="8">
    <source>
        <dbReference type="ARBA" id="ARBA00049552"/>
    </source>
</evidence>
<dbReference type="InterPro" id="IPR052547">
    <property type="entry name" value="Mito_Isobutyryl-CoADH"/>
</dbReference>
<dbReference type="InterPro" id="IPR009100">
    <property type="entry name" value="AcylCoA_DH/oxidase_NM_dom_sf"/>
</dbReference>
<keyword evidence="16" id="KW-1185">Reference proteome</keyword>
<evidence type="ECO:0000256" key="11">
    <source>
        <dbReference type="RuleBase" id="RU362125"/>
    </source>
</evidence>